<dbReference type="Pfam" id="PF22936">
    <property type="entry name" value="Pol_BBD"/>
    <property type="match status" value="1"/>
</dbReference>
<dbReference type="InterPro" id="IPR001584">
    <property type="entry name" value="Integrase_cat-core"/>
</dbReference>
<feature type="compositionally biased region" description="Basic and acidic residues" evidence="3">
    <location>
        <begin position="338"/>
        <end position="363"/>
    </location>
</feature>
<dbReference type="Gene3D" id="3.30.420.10">
    <property type="entry name" value="Ribonuclease H-like superfamily/Ribonuclease H"/>
    <property type="match status" value="1"/>
</dbReference>
<feature type="region of interest" description="Disordered" evidence="3">
    <location>
        <begin position="338"/>
        <end position="384"/>
    </location>
</feature>
<dbReference type="PANTHER" id="PTHR42648">
    <property type="entry name" value="TRANSPOSASE, PUTATIVE-RELATED"/>
    <property type="match status" value="1"/>
</dbReference>
<keyword evidence="1" id="KW-0645">Protease</keyword>
<dbReference type="GO" id="GO:0006508">
    <property type="term" value="P:proteolysis"/>
    <property type="evidence" value="ECO:0007669"/>
    <property type="project" value="UniProtKB-KW"/>
</dbReference>
<dbReference type="InterPro" id="IPR054722">
    <property type="entry name" value="PolX-like_BBD"/>
</dbReference>
<keyword evidence="6" id="KW-1185">Reference proteome</keyword>
<feature type="compositionally biased region" description="Polar residues" evidence="3">
    <location>
        <begin position="364"/>
        <end position="377"/>
    </location>
</feature>
<sequence length="1020" mass="116827">MRFTRSSEEVEAEHDKRRKQKDNVQIPFNYARLNDSYSKREISLSDIRSYSEEEFKQFKSDDSPVDSSKFYEFRYYKTLKDLDDERRMNSSEKDQMLCKISDLQKQVFKLKGELQKFSSSGSSVHKSSNTSDTSFVSASPNSEDSVKSENALQLSTIVNSICCVCSAKKFVESEAVSKVKSLELRNAQLSTQISDFEQLLILERNNFEKERKVLEENILDLSSKISDLAIKMDFERQQFQSVSKSSEEKSLELRNQIVALQNQISDERNQFKRKEQVLKSEKKALEQMFVAHKKEPVVETDFEKQKEFFQYEIKRLTHQLAEFSTKAMTSMVNDNKKFDSSSLSHSEKEKAKHVSNDKPKLNEDQSSSSISKPTQRNFSEDTNKSKDNFVQYSQHSRQKVNVQQKNGYYSSFTNSSASDFSDNFQRRQVKQVWRRKEFTNSCSPTSSISNTKVSHDNRHVWYLDSGCSKHMTGRKEILHNFKPKFCGSYAPIVGYGDVIQDKITIKKVSLVEGLGHNLFSIGQFCDKDLEVGFKKRRCVVKTESGKELLIGTRRRNLYKIDLRDVKAKNTLCLLSKASNQQSILWHRRLSHLNFKGLNKLVIGNLAIGIPDLRFQQDHLCSACQLGKMKRVSHKSKLEHGTKKPLQLIHMDLCGPMRVQSINGKKYVLVMVYDYSRYTWVKFLRSKDEAPEIIISVLKEVQVNLQSQVQKIRSDHGTEFKNKVLGSYLESVGIKHTFAAVRTPQQNGVVERRNRTLVEAARTMLAYSKLPMFLWAEAVDTACYTQNRSIVNNRCFVLNDREDRHKLQAKSDEAIFIGYSKNSNAYRVYNKRTKMVMESSNVKFDPYAEMASEHDSSEPDLTGVLAVNLVNPDHVTPTKLKDGASTETTVNVQEPVSLSGPTTSTISEDTSSVESPQVQTSIIPILENQEIIPIVDSSHIQEADIGSSEDISDPISIRMESTFDDYSQDLQIVPSFESLQEVPISSYTDSSYDLQLYRPLPHTTKWTRDHPLHQIIGDPNA</sequence>
<dbReference type="InterPro" id="IPR025724">
    <property type="entry name" value="GAG-pre-integrase_dom"/>
</dbReference>
<dbReference type="InterPro" id="IPR012337">
    <property type="entry name" value="RNaseH-like_sf"/>
</dbReference>
<feature type="region of interest" description="Disordered" evidence="3">
    <location>
        <begin position="1"/>
        <end position="23"/>
    </location>
</feature>
<dbReference type="Pfam" id="PF13976">
    <property type="entry name" value="gag_pre-integrs"/>
    <property type="match status" value="1"/>
</dbReference>
<dbReference type="Pfam" id="PF00665">
    <property type="entry name" value="rve"/>
    <property type="match status" value="1"/>
</dbReference>
<dbReference type="GO" id="GO:0003676">
    <property type="term" value="F:nucleic acid binding"/>
    <property type="evidence" value="ECO:0007669"/>
    <property type="project" value="InterPro"/>
</dbReference>
<dbReference type="SUPFAM" id="SSF53098">
    <property type="entry name" value="Ribonuclease H-like"/>
    <property type="match status" value="1"/>
</dbReference>
<dbReference type="EMBL" id="JARYMX010000008">
    <property type="protein sequence ID" value="KAJ9537921.1"/>
    <property type="molecule type" value="Genomic_DNA"/>
</dbReference>
<accession>A0AA38W7D9</accession>
<reference evidence="5" key="1">
    <citation type="submission" date="2023-03" db="EMBL/GenBank/DDBJ databases">
        <title>Chromosome-scale reference genome and RAD-based genetic map of yellow starthistle (Centaurea solstitialis) reveal putative structural variation and QTLs associated with invader traits.</title>
        <authorList>
            <person name="Reatini B."/>
            <person name="Cang F.A."/>
            <person name="Jiang Q."/>
            <person name="Mckibben M.T.W."/>
            <person name="Barker M.S."/>
            <person name="Rieseberg L.H."/>
            <person name="Dlugosch K.M."/>
        </authorList>
    </citation>
    <scope>NUCLEOTIDE SEQUENCE</scope>
    <source>
        <strain evidence="5">CAN-66</strain>
        <tissue evidence="5">Leaf</tissue>
    </source>
</reference>
<feature type="region of interest" description="Disordered" evidence="3">
    <location>
        <begin position="119"/>
        <end position="143"/>
    </location>
</feature>
<organism evidence="5 6">
    <name type="scientific">Centaurea solstitialis</name>
    <name type="common">yellow star-thistle</name>
    <dbReference type="NCBI Taxonomy" id="347529"/>
    <lineage>
        <taxon>Eukaryota</taxon>
        <taxon>Viridiplantae</taxon>
        <taxon>Streptophyta</taxon>
        <taxon>Embryophyta</taxon>
        <taxon>Tracheophyta</taxon>
        <taxon>Spermatophyta</taxon>
        <taxon>Magnoliopsida</taxon>
        <taxon>eudicotyledons</taxon>
        <taxon>Gunneridae</taxon>
        <taxon>Pentapetalae</taxon>
        <taxon>asterids</taxon>
        <taxon>campanulids</taxon>
        <taxon>Asterales</taxon>
        <taxon>Asteraceae</taxon>
        <taxon>Carduoideae</taxon>
        <taxon>Cardueae</taxon>
        <taxon>Centaureinae</taxon>
        <taxon>Centaurea</taxon>
    </lineage>
</organism>
<dbReference type="InterPro" id="IPR039537">
    <property type="entry name" value="Retrotran_Ty1/copia-like"/>
</dbReference>
<keyword evidence="2" id="KW-0175">Coiled coil</keyword>
<dbReference type="InterPro" id="IPR036397">
    <property type="entry name" value="RNaseH_sf"/>
</dbReference>
<evidence type="ECO:0000256" key="1">
    <source>
        <dbReference type="ARBA" id="ARBA00022670"/>
    </source>
</evidence>
<dbReference type="PANTHER" id="PTHR42648:SF18">
    <property type="entry name" value="RETROTRANSPOSON, UNCLASSIFIED-LIKE PROTEIN"/>
    <property type="match status" value="1"/>
</dbReference>
<dbReference type="GO" id="GO:0015074">
    <property type="term" value="P:DNA integration"/>
    <property type="evidence" value="ECO:0007669"/>
    <property type="project" value="InterPro"/>
</dbReference>
<evidence type="ECO:0000313" key="6">
    <source>
        <dbReference type="Proteomes" id="UP001172457"/>
    </source>
</evidence>
<evidence type="ECO:0000259" key="4">
    <source>
        <dbReference type="PROSITE" id="PS50994"/>
    </source>
</evidence>
<feature type="domain" description="Integrase catalytic" evidence="4">
    <location>
        <begin position="640"/>
        <end position="819"/>
    </location>
</feature>
<keyword evidence="1" id="KW-0378">Hydrolase</keyword>
<dbReference type="InterPro" id="IPR057670">
    <property type="entry name" value="SH3_retrovirus"/>
</dbReference>
<evidence type="ECO:0000256" key="2">
    <source>
        <dbReference type="SAM" id="Coils"/>
    </source>
</evidence>
<dbReference type="Pfam" id="PF25597">
    <property type="entry name" value="SH3_retrovirus"/>
    <property type="match status" value="1"/>
</dbReference>
<feature type="coiled-coil region" evidence="2">
    <location>
        <begin position="179"/>
        <end position="288"/>
    </location>
</feature>
<feature type="compositionally biased region" description="Low complexity" evidence="3">
    <location>
        <begin position="119"/>
        <end position="131"/>
    </location>
</feature>
<gene>
    <name evidence="5" type="ORF">OSB04_030654</name>
</gene>
<protein>
    <recommendedName>
        <fullName evidence="4">Integrase catalytic domain-containing protein</fullName>
    </recommendedName>
</protein>
<dbReference type="GO" id="GO:0008233">
    <property type="term" value="F:peptidase activity"/>
    <property type="evidence" value="ECO:0007669"/>
    <property type="project" value="UniProtKB-KW"/>
</dbReference>
<evidence type="ECO:0000256" key="3">
    <source>
        <dbReference type="SAM" id="MobiDB-lite"/>
    </source>
</evidence>
<feature type="region of interest" description="Disordered" evidence="3">
    <location>
        <begin position="894"/>
        <end position="915"/>
    </location>
</feature>
<feature type="compositionally biased region" description="Polar residues" evidence="3">
    <location>
        <begin position="132"/>
        <end position="143"/>
    </location>
</feature>
<comment type="caution">
    <text evidence="5">The sequence shown here is derived from an EMBL/GenBank/DDBJ whole genome shotgun (WGS) entry which is preliminary data.</text>
</comment>
<dbReference type="PROSITE" id="PS50994">
    <property type="entry name" value="INTEGRASE"/>
    <property type="match status" value="1"/>
</dbReference>
<evidence type="ECO:0000313" key="5">
    <source>
        <dbReference type="EMBL" id="KAJ9537921.1"/>
    </source>
</evidence>
<name>A0AA38W7D9_9ASTR</name>
<dbReference type="Proteomes" id="UP001172457">
    <property type="component" value="Chromosome 8"/>
</dbReference>
<proteinExistence type="predicted"/>
<dbReference type="AlphaFoldDB" id="A0AA38W7D9"/>